<accession>A0ABQ5YNH2</accession>
<dbReference type="Gene3D" id="3.40.30.10">
    <property type="entry name" value="Glutaredoxin"/>
    <property type="match status" value="2"/>
</dbReference>
<name>A0ABQ5YNH2_9BURK</name>
<evidence type="ECO:0000313" key="2">
    <source>
        <dbReference type="EMBL" id="GLR25071.1"/>
    </source>
</evidence>
<dbReference type="EMBL" id="BSOJ01000002">
    <property type="protein sequence ID" value="GLR25071.1"/>
    <property type="molecule type" value="Genomic_DNA"/>
</dbReference>
<reference evidence="3" key="1">
    <citation type="journal article" date="2019" name="Int. J. Syst. Evol. Microbiol.">
        <title>The Global Catalogue of Microorganisms (GCM) 10K type strain sequencing project: providing services to taxonomists for standard genome sequencing and annotation.</title>
        <authorList>
            <consortium name="The Broad Institute Genomics Platform"/>
            <consortium name="The Broad Institute Genome Sequencing Center for Infectious Disease"/>
            <person name="Wu L."/>
            <person name="Ma J."/>
        </authorList>
    </citation>
    <scope>NUCLEOTIDE SEQUENCE [LARGE SCALE GENOMIC DNA]</scope>
    <source>
        <strain evidence="3">NBRC 105857</strain>
    </source>
</reference>
<keyword evidence="3" id="KW-1185">Reference proteome</keyword>
<dbReference type="InterPro" id="IPR001853">
    <property type="entry name" value="DSBA-like_thioredoxin_dom"/>
</dbReference>
<sequence>MNLRTLLMPIMTASMLSEARLQRHWAQAEKARQKKGLAHVIHYFHQVDDPYSALVAQAIPQLMQRYVEVQWQFHLVQAPLQEHAPERDRLMRYSRTDATRLANYWGLKFSDPGRQPDEKSVQLVQGSLVTALEKGLSAFELAAPLSHALWENPSKLSLSDIGIQPASAVQIQKRLHDDTRLRQTLGHYLGTTLYYAGEWYWGIDRLHHLESRLQALHCDSQPGRPPCFPAIVENHALICEPVLREFDFFFSLRSPYSAIVAPRVFAMAQRMGVKVNLRYVLPMVMRGLPVPAAKRKYIVLDTAREARLHHTPFGRISDPVGKPTERGLSLIPLAQAKGVAQAYICSFMKGVWAEGVNAGSDRGLRLIAERAGLSWDDCKQAMTDNQWRAIAEQNREALLGLGLWGVPSFSAGQCAVWGQDRLWWVQQALKDPSTIAIRRVA</sequence>
<dbReference type="SUPFAM" id="SSF52833">
    <property type="entry name" value="Thioredoxin-like"/>
    <property type="match status" value="2"/>
</dbReference>
<evidence type="ECO:0000313" key="3">
    <source>
        <dbReference type="Proteomes" id="UP001156664"/>
    </source>
</evidence>
<dbReference type="Pfam" id="PF01323">
    <property type="entry name" value="DSBA"/>
    <property type="match status" value="1"/>
</dbReference>
<gene>
    <name evidence="2" type="ORF">GCM10007875_01580</name>
</gene>
<keyword evidence="2" id="KW-0413">Isomerase</keyword>
<dbReference type="PANTHER" id="PTHR42943">
    <property type="entry name" value="GLUTATHIONE S-TRANSFERASE KAPPA"/>
    <property type="match status" value="1"/>
</dbReference>
<dbReference type="InterPro" id="IPR036249">
    <property type="entry name" value="Thioredoxin-like_sf"/>
</dbReference>
<evidence type="ECO:0000259" key="1">
    <source>
        <dbReference type="Pfam" id="PF01323"/>
    </source>
</evidence>
<dbReference type="RefSeq" id="WP_284279370.1">
    <property type="nucleotide sequence ID" value="NZ_BSOJ01000002.1"/>
</dbReference>
<comment type="caution">
    <text evidence="2">The sequence shown here is derived from an EMBL/GenBank/DDBJ whole genome shotgun (WGS) entry which is preliminary data.</text>
</comment>
<dbReference type="PANTHER" id="PTHR42943:SF2">
    <property type="entry name" value="GLUTATHIONE S-TRANSFERASE KAPPA 1"/>
    <property type="match status" value="1"/>
</dbReference>
<proteinExistence type="predicted"/>
<dbReference type="Proteomes" id="UP001156664">
    <property type="component" value="Unassembled WGS sequence"/>
</dbReference>
<protein>
    <submittedName>
        <fullName evidence="2">2-hydroxychromene-2-carboxylate isomerase</fullName>
    </submittedName>
</protein>
<organism evidence="2 3">
    <name type="scientific">Limnobacter litoralis</name>
    <dbReference type="NCBI Taxonomy" id="481366"/>
    <lineage>
        <taxon>Bacteria</taxon>
        <taxon>Pseudomonadati</taxon>
        <taxon>Pseudomonadota</taxon>
        <taxon>Betaproteobacteria</taxon>
        <taxon>Burkholderiales</taxon>
        <taxon>Burkholderiaceae</taxon>
        <taxon>Limnobacter</taxon>
    </lineage>
</organism>
<dbReference type="GO" id="GO:0016853">
    <property type="term" value="F:isomerase activity"/>
    <property type="evidence" value="ECO:0007669"/>
    <property type="project" value="UniProtKB-KW"/>
</dbReference>
<dbReference type="InterPro" id="IPR051924">
    <property type="entry name" value="GST_Kappa/NadH"/>
</dbReference>
<feature type="domain" description="DSBA-like thioredoxin" evidence="1">
    <location>
        <begin position="247"/>
        <end position="429"/>
    </location>
</feature>